<dbReference type="PROSITE" id="PS50109">
    <property type="entry name" value="HIS_KIN"/>
    <property type="match status" value="1"/>
</dbReference>
<gene>
    <name evidence="9" type="ORF">H8S23_09620</name>
</gene>
<dbReference type="Proteomes" id="UP000659630">
    <property type="component" value="Unassembled WGS sequence"/>
</dbReference>
<dbReference type="InterPro" id="IPR005467">
    <property type="entry name" value="His_kinase_dom"/>
</dbReference>
<protein>
    <recommendedName>
        <fullName evidence="2">histidine kinase</fullName>
        <ecNumber evidence="2">2.7.13.3</ecNumber>
    </recommendedName>
</protein>
<dbReference type="SUPFAM" id="SSF55874">
    <property type="entry name" value="ATPase domain of HSP90 chaperone/DNA topoisomerase II/histidine kinase"/>
    <property type="match status" value="1"/>
</dbReference>
<evidence type="ECO:0000256" key="4">
    <source>
        <dbReference type="ARBA" id="ARBA00022741"/>
    </source>
</evidence>
<dbReference type="PANTHER" id="PTHR44936:SF10">
    <property type="entry name" value="SENSOR PROTEIN RSTB"/>
    <property type="match status" value="1"/>
</dbReference>
<proteinExistence type="predicted"/>
<dbReference type="PANTHER" id="PTHR44936">
    <property type="entry name" value="SENSOR PROTEIN CREC"/>
    <property type="match status" value="1"/>
</dbReference>
<dbReference type="GO" id="GO:0000160">
    <property type="term" value="P:phosphorelay signal transduction system"/>
    <property type="evidence" value="ECO:0007669"/>
    <property type="project" value="UniProtKB-KW"/>
</dbReference>
<dbReference type="CDD" id="cd00075">
    <property type="entry name" value="HATPase"/>
    <property type="match status" value="1"/>
</dbReference>
<name>A0A923KWD1_9FIRM</name>
<sequence>MQELSMNVLDVAENSVAAGSTLTRVTVEIDTAQRLLTVTIADNGRGMDEETVRRVTDPFYTTRTTRKVGLGLPLFREAAEATGGGLTIESQPGRGTTVRATFTLGHIDLAPLGDMTGTIVGLVQCNPEIDFVYRVTADGEEFCMDTREVRDILEGVPLSTPEVAVFLRGYLQENTENLLKRSTLI</sequence>
<comment type="catalytic activity">
    <reaction evidence="1">
        <text>ATP + protein L-histidine = ADP + protein N-phospho-L-histidine.</text>
        <dbReference type="EC" id="2.7.13.3"/>
    </reaction>
</comment>
<evidence type="ECO:0000256" key="1">
    <source>
        <dbReference type="ARBA" id="ARBA00000085"/>
    </source>
</evidence>
<dbReference type="AlphaFoldDB" id="A0A923KWD1"/>
<dbReference type="GO" id="GO:0005524">
    <property type="term" value="F:ATP binding"/>
    <property type="evidence" value="ECO:0007669"/>
    <property type="project" value="UniProtKB-KW"/>
</dbReference>
<dbReference type="EMBL" id="JACONZ010000003">
    <property type="protein sequence ID" value="MBC5581766.1"/>
    <property type="molecule type" value="Genomic_DNA"/>
</dbReference>
<dbReference type="EC" id="2.7.13.3" evidence="2"/>
<evidence type="ECO:0000313" key="10">
    <source>
        <dbReference type="Proteomes" id="UP000659630"/>
    </source>
</evidence>
<organism evidence="9 10">
    <name type="scientific">Anaerofilum hominis</name>
    <dbReference type="NCBI Taxonomy" id="2763016"/>
    <lineage>
        <taxon>Bacteria</taxon>
        <taxon>Bacillati</taxon>
        <taxon>Bacillota</taxon>
        <taxon>Clostridia</taxon>
        <taxon>Eubacteriales</taxon>
        <taxon>Oscillospiraceae</taxon>
        <taxon>Anaerofilum</taxon>
    </lineage>
</organism>
<keyword evidence="5 9" id="KW-0418">Kinase</keyword>
<dbReference type="InterPro" id="IPR004358">
    <property type="entry name" value="Sig_transdc_His_kin-like_C"/>
</dbReference>
<keyword evidence="4" id="KW-0547">Nucleotide-binding</keyword>
<evidence type="ECO:0000256" key="2">
    <source>
        <dbReference type="ARBA" id="ARBA00012438"/>
    </source>
</evidence>
<dbReference type="InterPro" id="IPR050980">
    <property type="entry name" value="2C_sensor_his_kinase"/>
</dbReference>
<dbReference type="RefSeq" id="WP_186888130.1">
    <property type="nucleotide sequence ID" value="NZ_JACONZ010000003.1"/>
</dbReference>
<evidence type="ECO:0000256" key="6">
    <source>
        <dbReference type="ARBA" id="ARBA00022840"/>
    </source>
</evidence>
<evidence type="ECO:0000259" key="8">
    <source>
        <dbReference type="PROSITE" id="PS50109"/>
    </source>
</evidence>
<accession>A0A923KWD1</accession>
<keyword evidence="7" id="KW-0902">Two-component regulatory system</keyword>
<dbReference type="Gene3D" id="3.30.565.10">
    <property type="entry name" value="Histidine kinase-like ATPase, C-terminal domain"/>
    <property type="match status" value="1"/>
</dbReference>
<keyword evidence="10" id="KW-1185">Reference proteome</keyword>
<evidence type="ECO:0000256" key="7">
    <source>
        <dbReference type="ARBA" id="ARBA00023012"/>
    </source>
</evidence>
<dbReference type="Pfam" id="PF02518">
    <property type="entry name" value="HATPase_c"/>
    <property type="match status" value="1"/>
</dbReference>
<keyword evidence="3" id="KW-0808">Transferase</keyword>
<evidence type="ECO:0000256" key="5">
    <source>
        <dbReference type="ARBA" id="ARBA00022777"/>
    </source>
</evidence>
<dbReference type="PRINTS" id="PR00344">
    <property type="entry name" value="BCTRLSENSOR"/>
</dbReference>
<keyword evidence="6" id="KW-0067">ATP-binding</keyword>
<comment type="caution">
    <text evidence="9">The sequence shown here is derived from an EMBL/GenBank/DDBJ whole genome shotgun (WGS) entry which is preliminary data.</text>
</comment>
<dbReference type="GO" id="GO:0004673">
    <property type="term" value="F:protein histidine kinase activity"/>
    <property type="evidence" value="ECO:0007669"/>
    <property type="project" value="UniProtKB-EC"/>
</dbReference>
<reference evidence="9" key="1">
    <citation type="submission" date="2020-08" db="EMBL/GenBank/DDBJ databases">
        <title>Genome public.</title>
        <authorList>
            <person name="Liu C."/>
            <person name="Sun Q."/>
        </authorList>
    </citation>
    <scope>NUCLEOTIDE SEQUENCE</scope>
    <source>
        <strain evidence="9">BX8</strain>
    </source>
</reference>
<evidence type="ECO:0000313" key="9">
    <source>
        <dbReference type="EMBL" id="MBC5581766.1"/>
    </source>
</evidence>
<dbReference type="InterPro" id="IPR003594">
    <property type="entry name" value="HATPase_dom"/>
</dbReference>
<dbReference type="InterPro" id="IPR036890">
    <property type="entry name" value="HATPase_C_sf"/>
</dbReference>
<evidence type="ECO:0000256" key="3">
    <source>
        <dbReference type="ARBA" id="ARBA00022679"/>
    </source>
</evidence>
<feature type="domain" description="Histidine kinase" evidence="8">
    <location>
        <begin position="1"/>
        <end position="106"/>
    </location>
</feature>
<dbReference type="SMART" id="SM00387">
    <property type="entry name" value="HATPase_c"/>
    <property type="match status" value="1"/>
</dbReference>